<evidence type="ECO:0000313" key="2">
    <source>
        <dbReference type="Proteomes" id="UP000219788"/>
    </source>
</evidence>
<organism evidence="1 2">
    <name type="scientific">Edwardsiella tarda</name>
    <dbReference type="NCBI Taxonomy" id="636"/>
    <lineage>
        <taxon>Bacteria</taxon>
        <taxon>Pseudomonadati</taxon>
        <taxon>Pseudomonadota</taxon>
        <taxon>Gammaproteobacteria</taxon>
        <taxon>Enterobacterales</taxon>
        <taxon>Hafniaceae</taxon>
        <taxon>Edwardsiella</taxon>
    </lineage>
</organism>
<protein>
    <submittedName>
        <fullName evidence="1">AsmA family protein</fullName>
    </submittedName>
</protein>
<sequence length="556" mass="61727">MKVVGKLLLTLIALLLLMSVAAYFVLQSQWGARQISAWVNDHTRYRITLGGVHHDIRRPRALQLTDFSLARAGQPSELHAAAVTLTFGGQQFSTPRHFSAIRLSQGTLRLTATGLPALPISANTLQLQDMRLDWPQSDWPLQATGVDGGIVPLQSGSPHVAFQFSAATLRIGEIPAQNVLIQGEYRDRQLWLTNLGADLANGQMTAQAQRLADGTWNIESIRLSQIHWQSPQTLRPFLQTLKRLPPLTLQRLELLGANLEGNGWALSGLDASLSHVSLTRGDWHSRQGTLAFNARDIVLGGIHLSEPLFDADLTPQGISVRQFSTRWDNALLRTSGSWRRDTGALVLNDLAIVGLEYSLPTNWRELWLRPLPNWLATITLDHFSLSRTLLVDVNPEFPFQMTALDGFGNQVTLARQHRWGIWHGQMQFNASEATFNKVDLRRPSFTLQADEQGIRIDDLSAISQKGLLEANVSLNRRDDRLNLTLDGRGVPANQLNAWGWPSLPLQGDVNLQLSLHAPLRATTPFRPGVNATLNAQDANGNRLQQRMVDGVLMTSE</sequence>
<evidence type="ECO:0000313" key="1">
    <source>
        <dbReference type="EMBL" id="PEH71224.1"/>
    </source>
</evidence>
<name>A0A2A7TYV0_EDWTA</name>
<gene>
    <name evidence="1" type="ORF">CRM76_04360</name>
</gene>
<accession>A0A2A7TYV0</accession>
<reference evidence="2" key="1">
    <citation type="submission" date="2017-09" db="EMBL/GenBank/DDBJ databases">
        <title>FDA dAtabase for Regulatory Grade micrObial Sequences (FDA-ARGOS): Supporting development and validation of Infectious Disease Dx tests.</title>
        <authorList>
            <person name="Goldberg B."/>
            <person name="Campos J."/>
            <person name="Tallon L."/>
            <person name="Sadzewicz L."/>
            <person name="Ott S."/>
            <person name="Zhao X."/>
            <person name="Nagaraj S."/>
            <person name="Vavikolanu K."/>
            <person name="Aluvathingal J."/>
            <person name="Nadendla S."/>
            <person name="Geyer C."/>
            <person name="Sichtig H."/>
        </authorList>
    </citation>
    <scope>NUCLEOTIDE SEQUENCE [LARGE SCALE GENOMIC DNA]</scope>
    <source>
        <strain evidence="2">FDAARGOS_370</strain>
    </source>
</reference>
<proteinExistence type="predicted"/>
<dbReference type="OrthoDB" id="7053268at2"/>
<dbReference type="AlphaFoldDB" id="A0A2A7TYV0"/>
<dbReference type="STRING" id="636.AAW15_00110"/>
<dbReference type="Proteomes" id="UP000219788">
    <property type="component" value="Unassembled WGS sequence"/>
</dbReference>
<comment type="caution">
    <text evidence="1">The sequence shown here is derived from an EMBL/GenBank/DDBJ whole genome shotgun (WGS) entry which is preliminary data.</text>
</comment>
<dbReference type="EMBL" id="PDDV01000013">
    <property type="protein sequence ID" value="PEH71224.1"/>
    <property type="molecule type" value="Genomic_DNA"/>
</dbReference>
<dbReference type="RefSeq" id="WP_098142781.1">
    <property type="nucleotide sequence ID" value="NZ_CP100789.1"/>
</dbReference>